<keyword evidence="2" id="KW-1185">Reference proteome</keyword>
<gene>
    <name evidence="1" type="ORF">OOZ53_12500</name>
</gene>
<name>A0ABT4VNB1_9HYPH</name>
<evidence type="ECO:0000313" key="2">
    <source>
        <dbReference type="Proteomes" id="UP001148313"/>
    </source>
</evidence>
<dbReference type="EMBL" id="JAPJZH010000007">
    <property type="protein sequence ID" value="MDA4846177.1"/>
    <property type="molecule type" value="Genomic_DNA"/>
</dbReference>
<dbReference type="Proteomes" id="UP001148313">
    <property type="component" value="Unassembled WGS sequence"/>
</dbReference>
<protein>
    <submittedName>
        <fullName evidence="1">Uncharacterized protein</fullName>
    </submittedName>
</protein>
<reference evidence="1" key="1">
    <citation type="submission" date="2022-11" db="EMBL/GenBank/DDBJ databases">
        <title>Hoeflea poritis sp. nov., isolated from scleractinian coral Porites lutea.</title>
        <authorList>
            <person name="Zhang G."/>
            <person name="Wei Q."/>
            <person name="Cai L."/>
        </authorList>
    </citation>
    <scope>NUCLEOTIDE SEQUENCE</scope>
    <source>
        <strain evidence="1">E7-10</strain>
    </source>
</reference>
<accession>A0ABT4VNB1</accession>
<proteinExistence type="predicted"/>
<comment type="caution">
    <text evidence="1">The sequence shown here is derived from an EMBL/GenBank/DDBJ whole genome shotgun (WGS) entry which is preliminary data.</text>
</comment>
<sequence length="95" mass="10717">MLPKSTPQMALLLFHNAIGRAYGEVTALGWQGWLTEGEIRRIEEDAIAMISEGETLPETLQDFDPGPAIEDAQVLAREFFTIIRTSRTRQPINFQ</sequence>
<evidence type="ECO:0000313" key="1">
    <source>
        <dbReference type="EMBL" id="MDA4846177.1"/>
    </source>
</evidence>
<organism evidence="1 2">
    <name type="scientific">Hoeflea poritis</name>
    <dbReference type="NCBI Taxonomy" id="2993659"/>
    <lineage>
        <taxon>Bacteria</taxon>
        <taxon>Pseudomonadati</taxon>
        <taxon>Pseudomonadota</taxon>
        <taxon>Alphaproteobacteria</taxon>
        <taxon>Hyphomicrobiales</taxon>
        <taxon>Rhizobiaceae</taxon>
        <taxon>Hoeflea</taxon>
    </lineage>
</organism>
<dbReference type="RefSeq" id="WP_271089904.1">
    <property type="nucleotide sequence ID" value="NZ_JAPJZH010000007.1"/>
</dbReference>